<organism evidence="1">
    <name type="scientific">Podoviridae sp. ctlpi2</name>
    <dbReference type="NCBI Taxonomy" id="2826574"/>
    <lineage>
        <taxon>Viruses</taxon>
        <taxon>Duplodnaviria</taxon>
        <taxon>Heunggongvirae</taxon>
        <taxon>Uroviricota</taxon>
        <taxon>Caudoviricetes</taxon>
    </lineage>
</organism>
<proteinExistence type="predicted"/>
<evidence type="ECO:0000313" key="1">
    <source>
        <dbReference type="EMBL" id="DAD83143.1"/>
    </source>
</evidence>
<protein>
    <submittedName>
        <fullName evidence="1">Uncharacterized protein</fullName>
    </submittedName>
</protein>
<sequence>MTNKSYRLPAIAYRAGIDLVNGLAVQHLDRDRNGNPRIAVCVSDVAAWTGKNPGAVRDALRATGWYQKRGEGGWVWYKQTYNEEATITNLREAVIRAARRVTRWQPYTHHNSAGRGGFEAEVNSDGTLGLIFWRGDFLNSSPRADKIRALLTTILNEE</sequence>
<accession>A0A8S5MM73</accession>
<name>A0A8S5MM73_9CAUD</name>
<reference evidence="1" key="1">
    <citation type="journal article" date="2021" name="Proc. Natl. Acad. Sci. U.S.A.">
        <title>A Catalog of Tens of Thousands of Viruses from Human Metagenomes Reveals Hidden Associations with Chronic Diseases.</title>
        <authorList>
            <person name="Tisza M.J."/>
            <person name="Buck C.B."/>
        </authorList>
    </citation>
    <scope>NUCLEOTIDE SEQUENCE</scope>
    <source>
        <strain evidence="1">Ctlpi2</strain>
    </source>
</reference>
<dbReference type="EMBL" id="BK014928">
    <property type="protein sequence ID" value="DAD83143.1"/>
    <property type="molecule type" value="Genomic_DNA"/>
</dbReference>